<evidence type="ECO:0000256" key="3">
    <source>
        <dbReference type="ARBA" id="ARBA00022898"/>
    </source>
</evidence>
<dbReference type="AlphaFoldDB" id="A0A453PNV0"/>
<dbReference type="GO" id="GO:0019148">
    <property type="term" value="F:D-cysteine desulfhydrase activity"/>
    <property type="evidence" value="ECO:0007669"/>
    <property type="project" value="TreeGrafter"/>
</dbReference>
<dbReference type="InterPro" id="IPR027278">
    <property type="entry name" value="ACCD_DCysDesulf"/>
</dbReference>
<dbReference type="PANTHER" id="PTHR43780">
    <property type="entry name" value="1-AMINOCYCLOPROPANE-1-CARBOXYLATE DEAMINASE-RELATED"/>
    <property type="match status" value="1"/>
</dbReference>
<reference evidence="6" key="2">
    <citation type="journal article" date="2017" name="Nat. Plants">
        <title>The Aegilops tauschii genome reveals multiple impacts of transposons.</title>
        <authorList>
            <person name="Zhao G."/>
            <person name="Zou C."/>
            <person name="Li K."/>
            <person name="Wang K."/>
            <person name="Li T."/>
            <person name="Gao L."/>
            <person name="Zhang X."/>
            <person name="Wang H."/>
            <person name="Yang Z."/>
            <person name="Liu X."/>
            <person name="Jiang W."/>
            <person name="Mao L."/>
            <person name="Kong X."/>
            <person name="Jiao Y."/>
            <person name="Jia J."/>
        </authorList>
    </citation>
    <scope>NUCLEOTIDE SEQUENCE [LARGE SCALE GENOMIC DNA]</scope>
    <source>
        <strain evidence="6">cv. AL8/78</strain>
    </source>
</reference>
<keyword evidence="3" id="KW-0663">Pyridoxal phosphate</keyword>
<comment type="similarity">
    <text evidence="2">Belongs to the ACC deaminase/D-cysteine desulfhydrase family.</text>
</comment>
<keyword evidence="6" id="KW-1185">Reference proteome</keyword>
<dbReference type="Gramene" id="AET6Gv20796100.5">
    <property type="protein sequence ID" value="AET6Gv20796100.5"/>
    <property type="gene ID" value="AET6Gv20796100"/>
</dbReference>
<dbReference type="EnsemblPlants" id="AET6Gv20796100.5">
    <property type="protein sequence ID" value="AET6Gv20796100.5"/>
    <property type="gene ID" value="AET6Gv20796100"/>
</dbReference>
<organism evidence="5 6">
    <name type="scientific">Aegilops tauschii subsp. strangulata</name>
    <name type="common">Goatgrass</name>
    <dbReference type="NCBI Taxonomy" id="200361"/>
    <lineage>
        <taxon>Eukaryota</taxon>
        <taxon>Viridiplantae</taxon>
        <taxon>Streptophyta</taxon>
        <taxon>Embryophyta</taxon>
        <taxon>Tracheophyta</taxon>
        <taxon>Spermatophyta</taxon>
        <taxon>Magnoliopsida</taxon>
        <taxon>Liliopsida</taxon>
        <taxon>Poales</taxon>
        <taxon>Poaceae</taxon>
        <taxon>BOP clade</taxon>
        <taxon>Pooideae</taxon>
        <taxon>Triticodae</taxon>
        <taxon>Triticeae</taxon>
        <taxon>Triticinae</taxon>
        <taxon>Aegilops</taxon>
    </lineage>
</organism>
<evidence type="ECO:0000256" key="1">
    <source>
        <dbReference type="ARBA" id="ARBA00001933"/>
    </source>
</evidence>
<dbReference type="InterPro" id="IPR001926">
    <property type="entry name" value="TrpB-like_PALP"/>
</dbReference>
<protein>
    <recommendedName>
        <fullName evidence="4">Tryptophan synthase beta chain-like PALP domain-containing protein</fullName>
    </recommendedName>
</protein>
<dbReference type="InterPro" id="IPR036052">
    <property type="entry name" value="TrpB-like_PALP_sf"/>
</dbReference>
<sequence>QWNLPNLPEGTEVWIKRDDLSGMQLSGNKVRKLEFLLSDAVAQGADCVITVGGIQSNHCRATAVAAKYLNLDCYLILRTSKLLVDQDPGLVGNLLVERLLGAHIDLVSKEEYGKIGSVALADLLKKRLLEEGRKPYVIPVGGSNSLGTWGYIEAVRELEQQIQLSGDVQFDDIVVACGRYFISTCYSVLFYGDSCVCALTVVSCLDPKSCGIDTSRLDHIELFAVAELLLVLL</sequence>
<evidence type="ECO:0000259" key="4">
    <source>
        <dbReference type="Pfam" id="PF00291"/>
    </source>
</evidence>
<evidence type="ECO:0000256" key="2">
    <source>
        <dbReference type="ARBA" id="ARBA00008639"/>
    </source>
</evidence>
<dbReference type="PANTHER" id="PTHR43780:SF2">
    <property type="entry name" value="1-AMINOCYCLOPROPANE-1-CARBOXYLATE DEAMINASE-RELATED"/>
    <property type="match status" value="1"/>
</dbReference>
<comment type="cofactor">
    <cofactor evidence="1">
        <name>pyridoxal 5'-phosphate</name>
        <dbReference type="ChEBI" id="CHEBI:597326"/>
    </cofactor>
</comment>
<reference evidence="6" key="1">
    <citation type="journal article" date="2014" name="Science">
        <title>Ancient hybridizations among the ancestral genomes of bread wheat.</title>
        <authorList>
            <consortium name="International Wheat Genome Sequencing Consortium,"/>
            <person name="Marcussen T."/>
            <person name="Sandve S.R."/>
            <person name="Heier L."/>
            <person name="Spannagl M."/>
            <person name="Pfeifer M."/>
            <person name="Jakobsen K.S."/>
            <person name="Wulff B.B."/>
            <person name="Steuernagel B."/>
            <person name="Mayer K.F."/>
            <person name="Olsen O.A."/>
        </authorList>
    </citation>
    <scope>NUCLEOTIDE SEQUENCE [LARGE SCALE GENOMIC DNA]</scope>
    <source>
        <strain evidence="6">cv. AL8/78</strain>
    </source>
</reference>
<evidence type="ECO:0000313" key="5">
    <source>
        <dbReference type="EnsemblPlants" id="AET6Gv20796100.5"/>
    </source>
</evidence>
<feature type="domain" description="Tryptophan synthase beta chain-like PALP" evidence="4">
    <location>
        <begin position="4"/>
        <end position="178"/>
    </location>
</feature>
<evidence type="ECO:0000313" key="6">
    <source>
        <dbReference type="Proteomes" id="UP000015105"/>
    </source>
</evidence>
<name>A0A453PNV0_AEGTS</name>
<accession>A0A453PNV0</accession>
<dbReference type="Proteomes" id="UP000015105">
    <property type="component" value="Chromosome 6D"/>
</dbReference>
<dbReference type="SUPFAM" id="SSF53686">
    <property type="entry name" value="Tryptophan synthase beta subunit-like PLP-dependent enzymes"/>
    <property type="match status" value="1"/>
</dbReference>
<dbReference type="Gene3D" id="3.40.50.1100">
    <property type="match status" value="1"/>
</dbReference>
<dbReference type="Pfam" id="PF00291">
    <property type="entry name" value="PALP"/>
    <property type="match status" value="1"/>
</dbReference>
<reference evidence="5" key="5">
    <citation type="journal article" date="2021" name="G3 (Bethesda)">
        <title>Aegilops tauschii genome assembly Aet v5.0 features greater sequence contiguity and improved annotation.</title>
        <authorList>
            <person name="Wang L."/>
            <person name="Zhu T."/>
            <person name="Rodriguez J.C."/>
            <person name="Deal K.R."/>
            <person name="Dubcovsky J."/>
            <person name="McGuire P.E."/>
            <person name="Lux T."/>
            <person name="Spannagl M."/>
            <person name="Mayer K.F.X."/>
            <person name="Baldrich P."/>
            <person name="Meyers B.C."/>
            <person name="Huo N."/>
            <person name="Gu Y.Q."/>
            <person name="Zhou H."/>
            <person name="Devos K.M."/>
            <person name="Bennetzen J.L."/>
            <person name="Unver T."/>
            <person name="Budak H."/>
            <person name="Gulick P.J."/>
            <person name="Galiba G."/>
            <person name="Kalapos B."/>
            <person name="Nelson D.R."/>
            <person name="Li P."/>
            <person name="You F.M."/>
            <person name="Luo M.C."/>
            <person name="Dvorak J."/>
        </authorList>
    </citation>
    <scope>NUCLEOTIDE SEQUENCE [LARGE SCALE GENOMIC DNA]</scope>
    <source>
        <strain evidence="5">cv. AL8/78</strain>
    </source>
</reference>
<dbReference type="FunFam" id="3.40.50.1100:FF:000037">
    <property type="entry name" value="Bifunctional D-cysteine desulfhydrase/1-aminocyclopropane-1-carboxylate deaminase, mitochondrial"/>
    <property type="match status" value="1"/>
</dbReference>
<reference evidence="5" key="4">
    <citation type="submission" date="2019-03" db="UniProtKB">
        <authorList>
            <consortium name="EnsemblPlants"/>
        </authorList>
    </citation>
    <scope>IDENTIFICATION</scope>
</reference>
<proteinExistence type="inferred from homology"/>
<reference evidence="5" key="3">
    <citation type="journal article" date="2017" name="Nature">
        <title>Genome sequence of the progenitor of the wheat D genome Aegilops tauschii.</title>
        <authorList>
            <person name="Luo M.C."/>
            <person name="Gu Y.Q."/>
            <person name="Puiu D."/>
            <person name="Wang H."/>
            <person name="Twardziok S.O."/>
            <person name="Deal K.R."/>
            <person name="Huo N."/>
            <person name="Zhu T."/>
            <person name="Wang L."/>
            <person name="Wang Y."/>
            <person name="McGuire P.E."/>
            <person name="Liu S."/>
            <person name="Long H."/>
            <person name="Ramasamy R.K."/>
            <person name="Rodriguez J.C."/>
            <person name="Van S.L."/>
            <person name="Yuan L."/>
            <person name="Wang Z."/>
            <person name="Xia Z."/>
            <person name="Xiao L."/>
            <person name="Anderson O.D."/>
            <person name="Ouyang S."/>
            <person name="Liang Y."/>
            <person name="Zimin A.V."/>
            <person name="Pertea G."/>
            <person name="Qi P."/>
            <person name="Bennetzen J.L."/>
            <person name="Dai X."/>
            <person name="Dawson M.W."/>
            <person name="Muller H.G."/>
            <person name="Kugler K."/>
            <person name="Rivarola-Duarte L."/>
            <person name="Spannagl M."/>
            <person name="Mayer K.F.X."/>
            <person name="Lu F.H."/>
            <person name="Bevan M.W."/>
            <person name="Leroy P."/>
            <person name="Li P."/>
            <person name="You F.M."/>
            <person name="Sun Q."/>
            <person name="Liu Z."/>
            <person name="Lyons E."/>
            <person name="Wicker T."/>
            <person name="Salzberg S.L."/>
            <person name="Devos K.M."/>
            <person name="Dvorak J."/>
        </authorList>
    </citation>
    <scope>NUCLEOTIDE SEQUENCE [LARGE SCALE GENOMIC DNA]</scope>
    <source>
        <strain evidence="5">cv. AL8/78</strain>
    </source>
</reference>